<gene>
    <name evidence="4" type="ORF">BBP83_10450</name>
</gene>
<evidence type="ECO:0000256" key="1">
    <source>
        <dbReference type="ARBA" id="ARBA00022679"/>
    </source>
</evidence>
<dbReference type="RefSeq" id="WP_068888676.1">
    <property type="nucleotide sequence ID" value="NZ_CBCRUU010000010.1"/>
</dbReference>
<proteinExistence type="predicted"/>
<evidence type="ECO:0000313" key="4">
    <source>
        <dbReference type="EMBL" id="ODA12305.1"/>
    </source>
</evidence>
<comment type="caution">
    <text evidence="4">The sequence shown here is derived from an EMBL/GenBank/DDBJ whole genome shotgun (WGS) entry which is preliminary data.</text>
</comment>
<dbReference type="InterPro" id="IPR000182">
    <property type="entry name" value="GNAT_dom"/>
</dbReference>
<dbReference type="AlphaFoldDB" id="A0A1C3CU64"/>
<protein>
    <submittedName>
        <fullName evidence="4">GNAT family acetyltransferase</fullName>
    </submittedName>
</protein>
<keyword evidence="2" id="KW-0012">Acyltransferase</keyword>
<dbReference type="PROSITE" id="PS51186">
    <property type="entry name" value="GNAT"/>
    <property type="match status" value="1"/>
</dbReference>
<keyword evidence="5" id="KW-1185">Reference proteome</keyword>
<accession>A0A1C3CU64</accession>
<dbReference type="Pfam" id="PF13673">
    <property type="entry name" value="Acetyltransf_10"/>
    <property type="match status" value="1"/>
</dbReference>
<dbReference type="SUPFAM" id="SSF55729">
    <property type="entry name" value="Acyl-CoA N-acyltransferases (Nat)"/>
    <property type="match status" value="1"/>
</dbReference>
<organism evidence="4 5">
    <name type="scientific">Acinetobacter celticus</name>
    <dbReference type="NCBI Taxonomy" id="1891224"/>
    <lineage>
        <taxon>Bacteria</taxon>
        <taxon>Pseudomonadati</taxon>
        <taxon>Pseudomonadota</taxon>
        <taxon>Gammaproteobacteria</taxon>
        <taxon>Moraxellales</taxon>
        <taxon>Moraxellaceae</taxon>
        <taxon>Acinetobacter</taxon>
    </lineage>
</organism>
<dbReference type="InterPro" id="IPR016181">
    <property type="entry name" value="Acyl_CoA_acyltransferase"/>
</dbReference>
<dbReference type="PANTHER" id="PTHR43800">
    <property type="entry name" value="PEPTIDYL-LYSINE N-ACETYLTRANSFERASE YJAB"/>
    <property type="match status" value="1"/>
</dbReference>
<dbReference type="Proteomes" id="UP000186553">
    <property type="component" value="Unassembled WGS sequence"/>
</dbReference>
<dbReference type="Gene3D" id="3.40.630.30">
    <property type="match status" value="1"/>
</dbReference>
<feature type="domain" description="N-acetyltransferase" evidence="3">
    <location>
        <begin position="2"/>
        <end position="146"/>
    </location>
</feature>
<evidence type="ECO:0000256" key="2">
    <source>
        <dbReference type="ARBA" id="ARBA00023315"/>
    </source>
</evidence>
<dbReference type="STRING" id="1891224.BBP83_10450"/>
<keyword evidence="1" id="KW-0808">Transferase</keyword>
<name>A0A1C3CU64_9GAMM</name>
<sequence length="147" mass="17261">MVQIRKAKTQDLESILKIWLEASVKAHHFIPTSFWQNQLDDMRNIYLPSSKNYVLEKYNTVIGFASVLEDNSLLAALFIDPKNQGQGYGSSLIEFLKQHYPRLDLKVYAENTASVHFYQKHGFQVIEKSMDEHTKHDEFHMTWLKEK</sequence>
<dbReference type="CDD" id="cd04301">
    <property type="entry name" value="NAT_SF"/>
    <property type="match status" value="1"/>
</dbReference>
<dbReference type="GO" id="GO:0016747">
    <property type="term" value="F:acyltransferase activity, transferring groups other than amino-acyl groups"/>
    <property type="evidence" value="ECO:0007669"/>
    <property type="project" value="InterPro"/>
</dbReference>
<dbReference type="OrthoDB" id="9789605at2"/>
<reference evidence="4 5" key="1">
    <citation type="submission" date="2016-07" db="EMBL/GenBank/DDBJ databases">
        <title>Acinetobacter sp. ANC 4603.</title>
        <authorList>
            <person name="Radolfova-Krizova L."/>
            <person name="Nemec A."/>
        </authorList>
    </citation>
    <scope>NUCLEOTIDE SEQUENCE [LARGE SCALE GENOMIC DNA]</scope>
    <source>
        <strain evidence="4 5">ANC 4603</strain>
    </source>
</reference>
<dbReference type="EMBL" id="MBDL01000011">
    <property type="protein sequence ID" value="ODA12305.1"/>
    <property type="molecule type" value="Genomic_DNA"/>
</dbReference>
<dbReference type="NCBIfam" id="NF007853">
    <property type="entry name" value="PRK10562.1"/>
    <property type="match status" value="1"/>
</dbReference>
<dbReference type="PANTHER" id="PTHR43800:SF1">
    <property type="entry name" value="PEPTIDYL-LYSINE N-ACETYLTRANSFERASE YJAB"/>
    <property type="match status" value="1"/>
</dbReference>
<evidence type="ECO:0000313" key="5">
    <source>
        <dbReference type="Proteomes" id="UP000186553"/>
    </source>
</evidence>
<evidence type="ECO:0000259" key="3">
    <source>
        <dbReference type="PROSITE" id="PS51186"/>
    </source>
</evidence>